<keyword evidence="1" id="KW-0479">Metal-binding</keyword>
<protein>
    <submittedName>
        <fullName evidence="6">Chromodomain-helicase-DNA-binding protein 3</fullName>
    </submittedName>
</protein>
<evidence type="ECO:0000256" key="4">
    <source>
        <dbReference type="PROSITE-ProRule" id="PRU00146"/>
    </source>
</evidence>
<evidence type="ECO:0000259" key="5">
    <source>
        <dbReference type="PROSITE" id="PS50016"/>
    </source>
</evidence>
<keyword evidence="6" id="KW-0238">DNA-binding</keyword>
<evidence type="ECO:0000256" key="1">
    <source>
        <dbReference type="ARBA" id="ARBA00022723"/>
    </source>
</evidence>
<dbReference type="InterPro" id="IPR019786">
    <property type="entry name" value="Zinc_finger_PHD-type_CS"/>
</dbReference>
<proteinExistence type="predicted"/>
<evidence type="ECO:0000256" key="2">
    <source>
        <dbReference type="ARBA" id="ARBA00022771"/>
    </source>
</evidence>
<reference evidence="7" key="1">
    <citation type="journal article" date="2015" name="PLoS Genet.">
        <title>Genome Sequence and Transcriptome Analyses of Chrysochromulina tobin: Metabolic Tools for Enhanced Algal Fitness in the Prominent Order Prymnesiales (Haptophyceae).</title>
        <authorList>
            <person name="Hovde B.T."/>
            <person name="Deodato C.R."/>
            <person name="Hunsperger H.M."/>
            <person name="Ryken S.A."/>
            <person name="Yost W."/>
            <person name="Jha R.K."/>
            <person name="Patterson J."/>
            <person name="Monnat R.J. Jr."/>
            <person name="Barlow S.B."/>
            <person name="Starkenburg S.R."/>
            <person name="Cattolico R.A."/>
        </authorList>
    </citation>
    <scope>NUCLEOTIDE SEQUENCE</scope>
    <source>
        <strain evidence="7">CCMP291</strain>
    </source>
</reference>
<evidence type="ECO:0000256" key="3">
    <source>
        <dbReference type="ARBA" id="ARBA00022833"/>
    </source>
</evidence>
<dbReference type="InterPro" id="IPR001965">
    <property type="entry name" value="Znf_PHD"/>
</dbReference>
<keyword evidence="6" id="KW-0378">Hydrolase</keyword>
<dbReference type="Proteomes" id="UP000037460">
    <property type="component" value="Unassembled WGS sequence"/>
</dbReference>
<accession>A0A0M0JWD3</accession>
<comment type="caution">
    <text evidence="6">The sequence shown here is derived from an EMBL/GenBank/DDBJ whole genome shotgun (WGS) entry which is preliminary data.</text>
</comment>
<dbReference type="Gene3D" id="3.30.890.10">
    <property type="entry name" value="Methyl-cpg-binding Protein 2, Chain A"/>
    <property type="match status" value="1"/>
</dbReference>
<dbReference type="PROSITE" id="PS50016">
    <property type="entry name" value="ZF_PHD_2"/>
    <property type="match status" value="1"/>
</dbReference>
<keyword evidence="7" id="KW-1185">Reference proteome</keyword>
<gene>
    <name evidence="6" type="ORF">Ctob_005931</name>
</gene>
<keyword evidence="6" id="KW-0067">ATP-binding</keyword>
<dbReference type="OrthoDB" id="432829at2759"/>
<evidence type="ECO:0000313" key="7">
    <source>
        <dbReference type="Proteomes" id="UP000037460"/>
    </source>
</evidence>
<keyword evidence="6" id="KW-0347">Helicase</keyword>
<keyword evidence="3" id="KW-0862">Zinc</keyword>
<dbReference type="InterPro" id="IPR016177">
    <property type="entry name" value="DNA-bd_dom_sf"/>
</dbReference>
<dbReference type="AlphaFoldDB" id="A0A0M0JWD3"/>
<dbReference type="PROSITE" id="PS01359">
    <property type="entry name" value="ZF_PHD_1"/>
    <property type="match status" value="1"/>
</dbReference>
<dbReference type="InterPro" id="IPR019787">
    <property type="entry name" value="Znf_PHD-finger"/>
</dbReference>
<dbReference type="GO" id="GO:0008270">
    <property type="term" value="F:zinc ion binding"/>
    <property type="evidence" value="ECO:0007669"/>
    <property type="project" value="UniProtKB-KW"/>
</dbReference>
<keyword evidence="2 4" id="KW-0863">Zinc-finger</keyword>
<dbReference type="Gene3D" id="3.30.40.10">
    <property type="entry name" value="Zinc/RING finger domain, C3HC4 (zinc finger)"/>
    <property type="match status" value="1"/>
</dbReference>
<dbReference type="EMBL" id="JWZX01002191">
    <property type="protein sequence ID" value="KOO30622.1"/>
    <property type="molecule type" value="Genomic_DNA"/>
</dbReference>
<dbReference type="InterPro" id="IPR011011">
    <property type="entry name" value="Znf_FYVE_PHD"/>
</dbReference>
<dbReference type="SUPFAM" id="SSF57903">
    <property type="entry name" value="FYVE/PHD zinc finger"/>
    <property type="match status" value="1"/>
</dbReference>
<keyword evidence="6" id="KW-0547">Nucleotide-binding</keyword>
<dbReference type="Pfam" id="PF00628">
    <property type="entry name" value="PHD"/>
    <property type="match status" value="1"/>
</dbReference>
<organism evidence="6 7">
    <name type="scientific">Chrysochromulina tobinii</name>
    <dbReference type="NCBI Taxonomy" id="1460289"/>
    <lineage>
        <taxon>Eukaryota</taxon>
        <taxon>Haptista</taxon>
        <taxon>Haptophyta</taxon>
        <taxon>Prymnesiophyceae</taxon>
        <taxon>Prymnesiales</taxon>
        <taxon>Chrysochromulinaceae</taxon>
        <taxon>Chrysochromulina</taxon>
    </lineage>
</organism>
<evidence type="ECO:0000313" key="6">
    <source>
        <dbReference type="EMBL" id="KOO30622.1"/>
    </source>
</evidence>
<dbReference type="SUPFAM" id="SSF54171">
    <property type="entry name" value="DNA-binding domain"/>
    <property type="match status" value="1"/>
</dbReference>
<dbReference type="SMART" id="SM00249">
    <property type="entry name" value="PHD"/>
    <property type="match status" value="1"/>
</dbReference>
<dbReference type="GO" id="GO:0004386">
    <property type="term" value="F:helicase activity"/>
    <property type="evidence" value="ECO:0007669"/>
    <property type="project" value="UniProtKB-KW"/>
</dbReference>
<dbReference type="GO" id="GO:0003677">
    <property type="term" value="F:DNA binding"/>
    <property type="evidence" value="ECO:0007669"/>
    <property type="project" value="UniProtKB-KW"/>
</dbReference>
<name>A0A0M0JWD3_9EUKA</name>
<feature type="domain" description="PHD-type" evidence="5">
    <location>
        <begin position="78"/>
        <end position="131"/>
    </location>
</feature>
<dbReference type="InterPro" id="IPR013083">
    <property type="entry name" value="Znf_RING/FYVE/PHD"/>
</dbReference>
<sequence length="244" mass="26100">MAPAVNCISSRPYPELGPGWVVEVFPRKGGGPGGRLPRYKVYVAPDGTRYKSHVKAQAAANGQCDDLYGRVAANPIRNMFCVWCGGNSEPGNSVLLCDTPGCNQAWHLACLEEPLDREPEGNWFCPYCEDAADMARGPRPHQLDGATLYARCELAVAGKCPDLDGVRWRLATPDELPSGTALGMVGEPLPGQPRNAPMLLVPAPLPSPADASARSPWHAVSASSASALPQRRFTAEELAQLLEV</sequence>